<gene>
    <name evidence="2" type="ORF">GOODEAATRI_004295</name>
</gene>
<keyword evidence="1" id="KW-1133">Transmembrane helix</keyword>
<dbReference type="EMBL" id="JAHRIO010040160">
    <property type="protein sequence ID" value="MEQ2170829.1"/>
    <property type="molecule type" value="Genomic_DNA"/>
</dbReference>
<protein>
    <submittedName>
        <fullName evidence="2">Uncharacterized protein</fullName>
    </submittedName>
</protein>
<accession>A0ABV0NHE2</accession>
<dbReference type="Proteomes" id="UP001476798">
    <property type="component" value="Unassembled WGS sequence"/>
</dbReference>
<feature type="transmembrane region" description="Helical" evidence="1">
    <location>
        <begin position="61"/>
        <end position="84"/>
    </location>
</feature>
<keyword evidence="1" id="KW-0812">Transmembrane</keyword>
<evidence type="ECO:0000256" key="1">
    <source>
        <dbReference type="SAM" id="Phobius"/>
    </source>
</evidence>
<reference evidence="2 3" key="1">
    <citation type="submission" date="2021-06" db="EMBL/GenBank/DDBJ databases">
        <authorList>
            <person name="Palmer J.M."/>
        </authorList>
    </citation>
    <scope>NUCLEOTIDE SEQUENCE [LARGE SCALE GENOMIC DNA]</scope>
    <source>
        <strain evidence="2 3">GA_2019</strain>
        <tissue evidence="2">Muscle</tissue>
    </source>
</reference>
<name>A0ABV0NHE2_9TELE</name>
<evidence type="ECO:0000313" key="2">
    <source>
        <dbReference type="EMBL" id="MEQ2170829.1"/>
    </source>
</evidence>
<sequence length="101" mass="11184">GMLRGTGRVLIWCVKRMKVLFRELHVEEADVRIHSPAGPTGRAELVLYLDQSRRQTKANVIGNRSSGMTVVLPLMLLAVLLVLFPEVAWTTCNKSGTPVTL</sequence>
<keyword evidence="1" id="KW-0472">Membrane</keyword>
<comment type="caution">
    <text evidence="2">The sequence shown here is derived from an EMBL/GenBank/DDBJ whole genome shotgun (WGS) entry which is preliminary data.</text>
</comment>
<feature type="non-terminal residue" evidence="2">
    <location>
        <position position="1"/>
    </location>
</feature>
<keyword evidence="3" id="KW-1185">Reference proteome</keyword>
<organism evidence="2 3">
    <name type="scientific">Goodea atripinnis</name>
    <dbReference type="NCBI Taxonomy" id="208336"/>
    <lineage>
        <taxon>Eukaryota</taxon>
        <taxon>Metazoa</taxon>
        <taxon>Chordata</taxon>
        <taxon>Craniata</taxon>
        <taxon>Vertebrata</taxon>
        <taxon>Euteleostomi</taxon>
        <taxon>Actinopterygii</taxon>
        <taxon>Neopterygii</taxon>
        <taxon>Teleostei</taxon>
        <taxon>Neoteleostei</taxon>
        <taxon>Acanthomorphata</taxon>
        <taxon>Ovalentaria</taxon>
        <taxon>Atherinomorphae</taxon>
        <taxon>Cyprinodontiformes</taxon>
        <taxon>Goodeidae</taxon>
        <taxon>Goodea</taxon>
    </lineage>
</organism>
<proteinExistence type="predicted"/>
<evidence type="ECO:0000313" key="3">
    <source>
        <dbReference type="Proteomes" id="UP001476798"/>
    </source>
</evidence>